<dbReference type="EMBL" id="CAADFA010000219">
    <property type="protein sequence ID" value="VFJ58251.1"/>
    <property type="molecule type" value="Genomic_DNA"/>
</dbReference>
<dbReference type="InterPro" id="IPR029060">
    <property type="entry name" value="PIN-like_dom_sf"/>
</dbReference>
<dbReference type="EMBL" id="CAADEZ010000218">
    <property type="protein sequence ID" value="VFJ58550.1"/>
    <property type="molecule type" value="Genomic_DNA"/>
</dbReference>
<accession>A0A450SWB0</accession>
<evidence type="ECO:0000313" key="3">
    <source>
        <dbReference type="EMBL" id="VFJ58550.1"/>
    </source>
</evidence>
<evidence type="ECO:0000313" key="2">
    <source>
        <dbReference type="EMBL" id="VFJ58251.1"/>
    </source>
</evidence>
<dbReference type="EMBL" id="CAADFL010000193">
    <property type="protein sequence ID" value="VFK11555.1"/>
    <property type="molecule type" value="Genomic_DNA"/>
</dbReference>
<reference evidence="2" key="1">
    <citation type="submission" date="2019-02" db="EMBL/GenBank/DDBJ databases">
        <authorList>
            <person name="Gruber-Vodicka R. H."/>
            <person name="Seah K. B. B."/>
        </authorList>
    </citation>
    <scope>NUCLEOTIDE SEQUENCE</scope>
    <source>
        <strain evidence="3">BECK_BZ163</strain>
        <strain evidence="4">BECK_BZ164</strain>
        <strain evidence="2">BECK_BZ165</strain>
    </source>
</reference>
<feature type="domain" description="PIN" evidence="1">
    <location>
        <begin position="12"/>
        <end position="126"/>
    </location>
</feature>
<gene>
    <name evidence="3" type="ORF">BECKFM1743A_GA0114220_102182</name>
    <name evidence="4" type="ORF">BECKFM1743B_GA0114221_101932</name>
    <name evidence="2" type="ORF">BECKFM1743C_GA0114222_102197</name>
</gene>
<sequence length="141" mass="15705">MGALNLPGYGAIYLDTNCFIYSVERIEPYCSILEPVWQRGGIITSDLTLLEVLVKPFRRGDRFLQQLYGELLNAEQVERVPLSPVLLERAASLRAATGIKTPDAIHAACALAHRAVLFISNDKRLQCIPELPFAYLNDCLS</sequence>
<dbReference type="SUPFAM" id="SSF88723">
    <property type="entry name" value="PIN domain-like"/>
    <property type="match status" value="1"/>
</dbReference>
<dbReference type="InterPro" id="IPR002716">
    <property type="entry name" value="PIN_dom"/>
</dbReference>
<name>A0A450SWB0_9GAMM</name>
<proteinExistence type="predicted"/>
<evidence type="ECO:0000259" key="1">
    <source>
        <dbReference type="Pfam" id="PF01850"/>
    </source>
</evidence>
<protein>
    <submittedName>
        <fullName evidence="2">Predicted nucleic acid-binding protein, contains PIN domain</fullName>
    </submittedName>
</protein>
<organism evidence="2">
    <name type="scientific">Candidatus Kentrum sp. FM</name>
    <dbReference type="NCBI Taxonomy" id="2126340"/>
    <lineage>
        <taxon>Bacteria</taxon>
        <taxon>Pseudomonadati</taxon>
        <taxon>Pseudomonadota</taxon>
        <taxon>Gammaproteobacteria</taxon>
        <taxon>Candidatus Kentrum</taxon>
    </lineage>
</organism>
<evidence type="ECO:0000313" key="4">
    <source>
        <dbReference type="EMBL" id="VFK11555.1"/>
    </source>
</evidence>
<dbReference type="AlphaFoldDB" id="A0A450SWB0"/>
<dbReference type="Pfam" id="PF01850">
    <property type="entry name" value="PIN"/>
    <property type="match status" value="1"/>
</dbReference>
<dbReference type="Gene3D" id="3.40.50.1010">
    <property type="entry name" value="5'-nuclease"/>
    <property type="match status" value="1"/>
</dbReference>
<dbReference type="CDD" id="cd09874">
    <property type="entry name" value="PIN_MT3492-like"/>
    <property type="match status" value="1"/>
</dbReference>